<dbReference type="PANTHER" id="PTHR24121">
    <property type="entry name" value="NO MECHANORECEPTOR POTENTIAL C, ISOFORM D-RELATED"/>
    <property type="match status" value="1"/>
</dbReference>
<dbReference type="InterPro" id="IPR002110">
    <property type="entry name" value="Ankyrin_rpt"/>
</dbReference>
<dbReference type="SMART" id="SM00248">
    <property type="entry name" value="ANK"/>
    <property type="match status" value="4"/>
</dbReference>
<dbReference type="Proteomes" id="UP001210211">
    <property type="component" value="Unassembled WGS sequence"/>
</dbReference>
<dbReference type="PANTHER" id="PTHR24121:SF21">
    <property type="entry name" value="ANKYRIN REPEAT FAMILY PROTEIN"/>
    <property type="match status" value="1"/>
</dbReference>
<accession>A0AAD5WAB0</accession>
<dbReference type="SUPFAM" id="SSF48403">
    <property type="entry name" value="Ankyrin repeat"/>
    <property type="match status" value="1"/>
</dbReference>
<evidence type="ECO:0000313" key="1">
    <source>
        <dbReference type="EMBL" id="KAJ3684739.1"/>
    </source>
</evidence>
<keyword evidence="2" id="KW-1185">Reference proteome</keyword>
<comment type="caution">
    <text evidence="1">The sequence shown here is derived from an EMBL/GenBank/DDBJ whole genome shotgun (WGS) entry which is preliminary data.</text>
</comment>
<proteinExistence type="predicted"/>
<sequence>MSSSQKKETVPDSLLVMDAELFMAAVKGDSNVLIRRLGLPTDAQNEIQVTIEASGSYSQQTEAEHHVAESELGSIATGSGDTLLHLLITGRQNELALKVFTKDVSLLKVRNKKLETPLHDAAKVGNEEVIHGLIGVSPGEVKDVLGETNETGDIALHVAAKHNSEGVVSELMRLDPRAVYKKNKQSFSPLYIAIVEDHTSSVKAMLEVDITLA</sequence>
<dbReference type="Gene3D" id="1.25.40.20">
    <property type="entry name" value="Ankyrin repeat-containing domain"/>
    <property type="match status" value="2"/>
</dbReference>
<dbReference type="EMBL" id="JAMRDG010000002">
    <property type="protein sequence ID" value="KAJ3684739.1"/>
    <property type="molecule type" value="Genomic_DNA"/>
</dbReference>
<organism evidence="1 2">
    <name type="scientific">Rhynchospora tenuis</name>
    <dbReference type="NCBI Taxonomy" id="198213"/>
    <lineage>
        <taxon>Eukaryota</taxon>
        <taxon>Viridiplantae</taxon>
        <taxon>Streptophyta</taxon>
        <taxon>Embryophyta</taxon>
        <taxon>Tracheophyta</taxon>
        <taxon>Spermatophyta</taxon>
        <taxon>Magnoliopsida</taxon>
        <taxon>Liliopsida</taxon>
        <taxon>Poales</taxon>
        <taxon>Cyperaceae</taxon>
        <taxon>Cyperoideae</taxon>
        <taxon>Rhynchosporeae</taxon>
        <taxon>Rhynchospora</taxon>
    </lineage>
</organism>
<dbReference type="Pfam" id="PF12796">
    <property type="entry name" value="Ank_2"/>
    <property type="match status" value="1"/>
</dbReference>
<dbReference type="AlphaFoldDB" id="A0AAD5WAB0"/>
<name>A0AAD5WAB0_9POAL</name>
<reference evidence="1 2" key="1">
    <citation type="journal article" date="2022" name="Cell">
        <title>Repeat-based holocentromeres influence genome architecture and karyotype evolution.</title>
        <authorList>
            <person name="Hofstatter P.G."/>
            <person name="Thangavel G."/>
            <person name="Lux T."/>
            <person name="Neumann P."/>
            <person name="Vondrak T."/>
            <person name="Novak P."/>
            <person name="Zhang M."/>
            <person name="Costa L."/>
            <person name="Castellani M."/>
            <person name="Scott A."/>
            <person name="Toegelov H."/>
            <person name="Fuchs J."/>
            <person name="Mata-Sucre Y."/>
            <person name="Dias Y."/>
            <person name="Vanzela A.L.L."/>
            <person name="Huettel B."/>
            <person name="Almeida C.C.S."/>
            <person name="Simkova H."/>
            <person name="Souza G."/>
            <person name="Pedrosa-Harand A."/>
            <person name="Macas J."/>
            <person name="Mayer K.F.X."/>
            <person name="Houben A."/>
            <person name="Marques A."/>
        </authorList>
    </citation>
    <scope>NUCLEOTIDE SEQUENCE [LARGE SCALE GENOMIC DNA]</scope>
    <source>
        <strain evidence="1">RhyTen1mFocal</strain>
    </source>
</reference>
<gene>
    <name evidence="1" type="ORF">LUZ61_013903</name>
</gene>
<dbReference type="InterPro" id="IPR036770">
    <property type="entry name" value="Ankyrin_rpt-contain_sf"/>
</dbReference>
<evidence type="ECO:0000313" key="2">
    <source>
        <dbReference type="Proteomes" id="UP001210211"/>
    </source>
</evidence>
<protein>
    <submittedName>
        <fullName evidence="1">Uncharacterized protein</fullName>
    </submittedName>
</protein>